<dbReference type="Pfam" id="PF13424">
    <property type="entry name" value="TPR_12"/>
    <property type="match status" value="1"/>
</dbReference>
<dbReference type="PROSITE" id="PS50109">
    <property type="entry name" value="HIS_KIN"/>
    <property type="match status" value="1"/>
</dbReference>
<protein>
    <recommendedName>
        <fullName evidence="2">histidine kinase</fullName>
        <ecNumber evidence="2">2.7.13.3</ecNumber>
    </recommendedName>
</protein>
<name>A0A420DVH4_9FLAO</name>
<dbReference type="Gene3D" id="3.30.565.10">
    <property type="entry name" value="Histidine kinase-like ATPase, C-terminal domain"/>
    <property type="match status" value="1"/>
</dbReference>
<dbReference type="Pfam" id="PF07730">
    <property type="entry name" value="HisKA_3"/>
    <property type="match status" value="1"/>
</dbReference>
<dbReference type="Gene3D" id="1.20.5.1930">
    <property type="match status" value="1"/>
</dbReference>
<evidence type="ECO:0000313" key="14">
    <source>
        <dbReference type="Proteomes" id="UP000284892"/>
    </source>
</evidence>
<keyword evidence="8" id="KW-0902">Two-component regulatory system</keyword>
<dbReference type="GO" id="GO:0016020">
    <property type="term" value="C:membrane"/>
    <property type="evidence" value="ECO:0007669"/>
    <property type="project" value="InterPro"/>
</dbReference>
<feature type="domain" description="Histidine kinase" evidence="12">
    <location>
        <begin position="486"/>
        <end position="676"/>
    </location>
</feature>
<dbReference type="Pfam" id="PF02518">
    <property type="entry name" value="HATPase_c"/>
    <property type="match status" value="1"/>
</dbReference>
<dbReference type="InterPro" id="IPR036890">
    <property type="entry name" value="HATPase_C_sf"/>
</dbReference>
<gene>
    <name evidence="13" type="ORF">BXY80_0292</name>
</gene>
<dbReference type="InterPro" id="IPR005467">
    <property type="entry name" value="His_kinase_dom"/>
</dbReference>
<evidence type="ECO:0000256" key="3">
    <source>
        <dbReference type="ARBA" id="ARBA00022553"/>
    </source>
</evidence>
<feature type="repeat" description="TPR" evidence="9">
    <location>
        <begin position="148"/>
        <end position="181"/>
    </location>
</feature>
<dbReference type="InterPro" id="IPR019734">
    <property type="entry name" value="TPR_rpt"/>
</dbReference>
<keyword evidence="11" id="KW-1133">Transmembrane helix</keyword>
<accession>A0A420DVH4</accession>
<dbReference type="GO" id="GO:0005524">
    <property type="term" value="F:ATP binding"/>
    <property type="evidence" value="ECO:0007669"/>
    <property type="project" value="UniProtKB-KW"/>
</dbReference>
<organism evidence="13 14">
    <name type="scientific">Ichthyenterobacterium magnum</name>
    <dbReference type="NCBI Taxonomy" id="1230530"/>
    <lineage>
        <taxon>Bacteria</taxon>
        <taxon>Pseudomonadati</taxon>
        <taxon>Bacteroidota</taxon>
        <taxon>Flavobacteriia</taxon>
        <taxon>Flavobacteriales</taxon>
        <taxon>Flavobacteriaceae</taxon>
        <taxon>Ichthyenterobacterium</taxon>
    </lineage>
</organism>
<dbReference type="SMART" id="SM00387">
    <property type="entry name" value="HATPase_c"/>
    <property type="match status" value="1"/>
</dbReference>
<keyword evidence="10" id="KW-0175">Coiled coil</keyword>
<dbReference type="InterPro" id="IPR011990">
    <property type="entry name" value="TPR-like_helical_dom_sf"/>
</dbReference>
<evidence type="ECO:0000256" key="5">
    <source>
        <dbReference type="ARBA" id="ARBA00022741"/>
    </source>
</evidence>
<keyword evidence="11" id="KW-0812">Transmembrane</keyword>
<comment type="catalytic activity">
    <reaction evidence="1">
        <text>ATP + protein L-histidine = ADP + protein N-phospho-L-histidine.</text>
        <dbReference type="EC" id="2.7.13.3"/>
    </reaction>
</comment>
<dbReference type="EMBL" id="RAQJ01000001">
    <property type="protein sequence ID" value="RKE98216.1"/>
    <property type="molecule type" value="Genomic_DNA"/>
</dbReference>
<evidence type="ECO:0000256" key="11">
    <source>
        <dbReference type="SAM" id="Phobius"/>
    </source>
</evidence>
<comment type="caution">
    <text evidence="13">The sequence shown here is derived from an EMBL/GenBank/DDBJ whole genome shotgun (WGS) entry which is preliminary data.</text>
</comment>
<keyword evidence="3" id="KW-0597">Phosphoprotein</keyword>
<evidence type="ECO:0000313" key="13">
    <source>
        <dbReference type="EMBL" id="RKE98216.1"/>
    </source>
</evidence>
<evidence type="ECO:0000256" key="2">
    <source>
        <dbReference type="ARBA" id="ARBA00012438"/>
    </source>
</evidence>
<evidence type="ECO:0000256" key="6">
    <source>
        <dbReference type="ARBA" id="ARBA00022777"/>
    </source>
</evidence>
<dbReference type="PANTHER" id="PTHR24421">
    <property type="entry name" value="NITRATE/NITRITE SENSOR PROTEIN NARX-RELATED"/>
    <property type="match status" value="1"/>
</dbReference>
<keyword evidence="5" id="KW-0547">Nucleotide-binding</keyword>
<dbReference type="Pfam" id="PF13181">
    <property type="entry name" value="TPR_8"/>
    <property type="match status" value="1"/>
</dbReference>
<evidence type="ECO:0000256" key="7">
    <source>
        <dbReference type="ARBA" id="ARBA00022840"/>
    </source>
</evidence>
<evidence type="ECO:0000256" key="8">
    <source>
        <dbReference type="ARBA" id="ARBA00023012"/>
    </source>
</evidence>
<dbReference type="GO" id="GO:0000155">
    <property type="term" value="F:phosphorelay sensor kinase activity"/>
    <property type="evidence" value="ECO:0007669"/>
    <property type="project" value="InterPro"/>
</dbReference>
<keyword evidence="11" id="KW-0472">Membrane</keyword>
<evidence type="ECO:0000256" key="1">
    <source>
        <dbReference type="ARBA" id="ARBA00000085"/>
    </source>
</evidence>
<dbReference type="AlphaFoldDB" id="A0A420DVH4"/>
<proteinExistence type="predicted"/>
<dbReference type="InterPro" id="IPR011712">
    <property type="entry name" value="Sig_transdc_His_kin_sub3_dim/P"/>
</dbReference>
<dbReference type="InterPro" id="IPR003594">
    <property type="entry name" value="HATPase_dom"/>
</dbReference>
<dbReference type="InterPro" id="IPR050482">
    <property type="entry name" value="Sensor_HK_TwoCompSys"/>
</dbReference>
<dbReference type="EC" id="2.7.13.3" evidence="2"/>
<keyword evidence="9" id="KW-0802">TPR repeat</keyword>
<dbReference type="Proteomes" id="UP000284892">
    <property type="component" value="Unassembled WGS sequence"/>
</dbReference>
<keyword evidence="14" id="KW-1185">Reference proteome</keyword>
<dbReference type="PANTHER" id="PTHR24421:SF10">
    <property type="entry name" value="NITRATE_NITRITE SENSOR PROTEIN NARQ"/>
    <property type="match status" value="1"/>
</dbReference>
<reference evidence="13 14" key="1">
    <citation type="submission" date="2018-09" db="EMBL/GenBank/DDBJ databases">
        <title>Genomic Encyclopedia of Archaeal and Bacterial Type Strains, Phase II (KMG-II): from individual species to whole genera.</title>
        <authorList>
            <person name="Goeker M."/>
        </authorList>
    </citation>
    <scope>NUCLEOTIDE SEQUENCE [LARGE SCALE GENOMIC DNA]</scope>
    <source>
        <strain evidence="13 14">DSM 26283</strain>
    </source>
</reference>
<dbReference type="CDD" id="cd16917">
    <property type="entry name" value="HATPase_UhpB-NarQ-NarX-like"/>
    <property type="match status" value="1"/>
</dbReference>
<evidence type="ECO:0000256" key="9">
    <source>
        <dbReference type="PROSITE-ProRule" id="PRU00339"/>
    </source>
</evidence>
<sequence>MLLINFFKKASVNVSVPKGKYNLMLFLLFKMKKLALLLILLLSYSNIFSQNLDSLLTVANATKNDSAKIRMYNKIGFSYIFNDTDKALEVIIKGKKLAKEKKFMFGLTELTNTHGIYMDVTGKLDSAKFYFTKALKLSREHKISIIESMCLNNLGMFNWNNGNYNEALNYFFQALKMYENINDEKSVSVPLNNIGLIYQEMNLSEKALDYHKQALEIRKKYKLEKDQVASLNNIGICYKELGQIDNAISVYKEGLKLAKTSDNLLDYYRLLDNLANSYHINGDYLKSIEIHLKALDKPDNFNADEKGNLVAYANLVSSYNHINKPEKGLFFAKKGFDIIKKYPDFEHYSADLFLHAAESNYMLGNIKTARTYIDRFVAIKDSLFSEQNAKAIADLEVQYDTEKKEKQILIQRAELAEQSLTIQKRNYQLYGLIGLALILGIIGYLFYNQQKLKNQQLQKENELKDALVKIETQNRLQEQRLRISRDLHDNIGAQLTFIISSIDNLKYGFEIKDEQLTSKLDAISNFASSTIYELRDTIWAMNKSEISFEDLQARISNFIDKANSIDDAINFSFAIDNSVNLSKEFTSVEGMNIHRVLQEAIHNSIKHAEASEIKVNVSQYKNAYHFEVSDNGKGFNPKTVKKGNGLNNMQNRIHDIGGEFAITSNETSGTKIRVKI</sequence>
<dbReference type="SUPFAM" id="SSF48452">
    <property type="entry name" value="TPR-like"/>
    <property type="match status" value="2"/>
</dbReference>
<dbReference type="PROSITE" id="PS50005">
    <property type="entry name" value="TPR"/>
    <property type="match status" value="2"/>
</dbReference>
<dbReference type="GO" id="GO:0046983">
    <property type="term" value="F:protein dimerization activity"/>
    <property type="evidence" value="ECO:0007669"/>
    <property type="project" value="InterPro"/>
</dbReference>
<dbReference type="SMART" id="SM00028">
    <property type="entry name" value="TPR"/>
    <property type="match status" value="6"/>
</dbReference>
<dbReference type="OrthoDB" id="9778366at2"/>
<feature type="coiled-coil region" evidence="10">
    <location>
        <begin position="449"/>
        <end position="480"/>
    </location>
</feature>
<evidence type="ECO:0000256" key="10">
    <source>
        <dbReference type="SAM" id="Coils"/>
    </source>
</evidence>
<feature type="repeat" description="TPR" evidence="9">
    <location>
        <begin position="228"/>
        <end position="261"/>
    </location>
</feature>
<evidence type="ECO:0000259" key="12">
    <source>
        <dbReference type="PROSITE" id="PS50109"/>
    </source>
</evidence>
<keyword evidence="7" id="KW-0067">ATP-binding</keyword>
<dbReference type="Gene3D" id="1.25.40.10">
    <property type="entry name" value="Tetratricopeptide repeat domain"/>
    <property type="match status" value="3"/>
</dbReference>
<evidence type="ECO:0000256" key="4">
    <source>
        <dbReference type="ARBA" id="ARBA00022679"/>
    </source>
</evidence>
<dbReference type="SUPFAM" id="SSF55874">
    <property type="entry name" value="ATPase domain of HSP90 chaperone/DNA topoisomerase II/histidine kinase"/>
    <property type="match status" value="1"/>
</dbReference>
<feature type="transmembrane region" description="Helical" evidence="11">
    <location>
        <begin position="427"/>
        <end position="447"/>
    </location>
</feature>
<keyword evidence="6" id="KW-0418">Kinase</keyword>
<keyword evidence="4" id="KW-0808">Transferase</keyword>